<evidence type="ECO:0000259" key="3">
    <source>
        <dbReference type="Pfam" id="PF00534"/>
    </source>
</evidence>
<dbReference type="PANTHER" id="PTHR46401:SF2">
    <property type="entry name" value="GLYCOSYLTRANSFERASE WBBK-RELATED"/>
    <property type="match status" value="1"/>
</dbReference>
<dbReference type="CDD" id="cd03809">
    <property type="entry name" value="GT4_MtfB-like"/>
    <property type="match status" value="1"/>
</dbReference>
<dbReference type="InterPro" id="IPR028098">
    <property type="entry name" value="Glyco_trans_4-like_N"/>
</dbReference>
<protein>
    <submittedName>
        <fullName evidence="5">Glycosyltransferase</fullName>
    </submittedName>
</protein>
<evidence type="ECO:0000313" key="6">
    <source>
        <dbReference type="Proteomes" id="UP000254134"/>
    </source>
</evidence>
<dbReference type="Pfam" id="PF00534">
    <property type="entry name" value="Glycos_transf_1"/>
    <property type="match status" value="1"/>
</dbReference>
<dbReference type="Pfam" id="PF13439">
    <property type="entry name" value="Glyco_transf_4"/>
    <property type="match status" value="1"/>
</dbReference>
<dbReference type="Proteomes" id="UP000254134">
    <property type="component" value="Unassembled WGS sequence"/>
</dbReference>
<evidence type="ECO:0000313" key="5">
    <source>
        <dbReference type="EMBL" id="RDI74308.1"/>
    </source>
</evidence>
<proteinExistence type="predicted"/>
<dbReference type="GO" id="GO:0009103">
    <property type="term" value="P:lipopolysaccharide biosynthetic process"/>
    <property type="evidence" value="ECO:0007669"/>
    <property type="project" value="TreeGrafter"/>
</dbReference>
<sequence length="356" mass="38291">MRIAVDVSPLSHRRTGIGNYIRGSLAGLVAAAGASHEVVAFAPTSLAGPPRIRTALDGIAVRQLLWPLPASHAVRTAWSRLGHPCAERLLGRFDALQFTDWMYPPQRAGVRSTVIHDLVPLHYPELVTPRTRSMHTRKYENAARTCDVIFTNSRYTAADVSATLGVAADRIVVAPPGLAPGLTADGPAADRGRPYVLGIGTLEPRKNLRRLVEAWRLLDGELALVLAGGAGWGEREGLDDPGIQRLGYVTDDEVARLYRGAAVYVYPSLFEGFGMPIVEAMACGAPVVASAHPSLDEACGDAAVRVDPLDAEAIAAGIRDAVERREELVRLGLAHAAAFAWRTTGEIMLRAYEERT</sequence>
<evidence type="ECO:0000256" key="2">
    <source>
        <dbReference type="ARBA" id="ARBA00022679"/>
    </source>
</evidence>
<gene>
    <name evidence="5" type="ORF">Gocc_1884</name>
</gene>
<evidence type="ECO:0000256" key="1">
    <source>
        <dbReference type="ARBA" id="ARBA00022676"/>
    </source>
</evidence>
<feature type="domain" description="Glycosyl transferase family 1" evidence="3">
    <location>
        <begin position="190"/>
        <end position="331"/>
    </location>
</feature>
<keyword evidence="2 5" id="KW-0808">Transferase</keyword>
<dbReference type="EMBL" id="QQZY01000004">
    <property type="protein sequence ID" value="RDI74308.1"/>
    <property type="molecule type" value="Genomic_DNA"/>
</dbReference>
<comment type="caution">
    <text evidence="5">The sequence shown here is derived from an EMBL/GenBank/DDBJ whole genome shotgun (WGS) entry which is preliminary data.</text>
</comment>
<reference evidence="6" key="2">
    <citation type="journal article" date="2019" name="MicrobiologyOpen">
        <title>High-quality draft genome sequence of Gaiella occulta isolated from a 150 meter deep mineral water borehole and comparison with the genome sequences of other deep-branching lineages of the phylum Actinobacteria.</title>
        <authorList>
            <person name="Severino R."/>
            <person name="Froufe H.J.C."/>
            <person name="Barroso C."/>
            <person name="Albuquerque L."/>
            <person name="Lobo-da-Cunha A."/>
            <person name="da Costa M.S."/>
            <person name="Egas C."/>
        </authorList>
    </citation>
    <scope>NUCLEOTIDE SEQUENCE [LARGE SCALE GENOMIC DNA]</scope>
    <source>
        <strain evidence="6">F2-233</strain>
    </source>
</reference>
<dbReference type="AlphaFoldDB" id="A0A7M2YXV5"/>
<keyword evidence="1" id="KW-0328">Glycosyltransferase</keyword>
<dbReference type="Gene3D" id="3.40.50.2000">
    <property type="entry name" value="Glycogen Phosphorylase B"/>
    <property type="match status" value="2"/>
</dbReference>
<reference evidence="5 6" key="1">
    <citation type="submission" date="2018-07" db="EMBL/GenBank/DDBJ databases">
        <title>High-quality-draft genome sequence of Gaiella occulta.</title>
        <authorList>
            <person name="Severino R."/>
            <person name="Froufe H.J.C."/>
            <person name="Rainey F.A."/>
            <person name="Barroso C."/>
            <person name="Albuquerque L."/>
            <person name="Lobo-Da-Cunha A."/>
            <person name="Da Costa M.S."/>
            <person name="Egas C."/>
        </authorList>
    </citation>
    <scope>NUCLEOTIDE SEQUENCE [LARGE SCALE GENOMIC DNA]</scope>
    <source>
        <strain evidence="5 6">F2-233</strain>
    </source>
</reference>
<keyword evidence="6" id="KW-1185">Reference proteome</keyword>
<evidence type="ECO:0000259" key="4">
    <source>
        <dbReference type="Pfam" id="PF13439"/>
    </source>
</evidence>
<organism evidence="5 6">
    <name type="scientific">Gaiella occulta</name>
    <dbReference type="NCBI Taxonomy" id="1002870"/>
    <lineage>
        <taxon>Bacteria</taxon>
        <taxon>Bacillati</taxon>
        <taxon>Actinomycetota</taxon>
        <taxon>Thermoleophilia</taxon>
        <taxon>Gaiellales</taxon>
        <taxon>Gaiellaceae</taxon>
        <taxon>Gaiella</taxon>
    </lineage>
</organism>
<dbReference type="SUPFAM" id="SSF53756">
    <property type="entry name" value="UDP-Glycosyltransferase/glycogen phosphorylase"/>
    <property type="match status" value="1"/>
</dbReference>
<name>A0A7M2YXV5_9ACTN</name>
<dbReference type="RefSeq" id="WP_220150547.1">
    <property type="nucleotide sequence ID" value="NZ_QQZY01000004.1"/>
</dbReference>
<feature type="domain" description="Glycosyltransferase subfamily 4-like N-terminal" evidence="4">
    <location>
        <begin position="16"/>
        <end position="178"/>
    </location>
</feature>
<accession>A0A7M2YXV5</accession>
<dbReference type="InterPro" id="IPR001296">
    <property type="entry name" value="Glyco_trans_1"/>
</dbReference>
<dbReference type="PANTHER" id="PTHR46401">
    <property type="entry name" value="GLYCOSYLTRANSFERASE WBBK-RELATED"/>
    <property type="match status" value="1"/>
</dbReference>
<dbReference type="GO" id="GO:0016757">
    <property type="term" value="F:glycosyltransferase activity"/>
    <property type="evidence" value="ECO:0007669"/>
    <property type="project" value="UniProtKB-KW"/>
</dbReference>